<protein>
    <submittedName>
        <fullName evidence="6">Right-handed parallel beta-helix repeat-containing protein</fullName>
    </submittedName>
</protein>
<feature type="transmembrane region" description="Helical" evidence="4">
    <location>
        <begin position="211"/>
        <end position="231"/>
    </location>
</feature>
<organism evidence="6 7">
    <name type="scientific">Luteolibacter ambystomatis</name>
    <dbReference type="NCBI Taxonomy" id="2824561"/>
    <lineage>
        <taxon>Bacteria</taxon>
        <taxon>Pseudomonadati</taxon>
        <taxon>Verrucomicrobiota</taxon>
        <taxon>Verrucomicrobiia</taxon>
        <taxon>Verrucomicrobiales</taxon>
        <taxon>Verrucomicrobiaceae</taxon>
        <taxon>Luteolibacter</taxon>
    </lineage>
</organism>
<dbReference type="PANTHER" id="PTHR22990">
    <property type="entry name" value="F-BOX ONLY PROTEIN"/>
    <property type="match status" value="1"/>
</dbReference>
<dbReference type="SUPFAM" id="SSF48452">
    <property type="entry name" value="TPR-like"/>
    <property type="match status" value="1"/>
</dbReference>
<feature type="repeat" description="TPR" evidence="2">
    <location>
        <begin position="300"/>
        <end position="333"/>
    </location>
</feature>
<dbReference type="GO" id="GO:0006511">
    <property type="term" value="P:ubiquitin-dependent protein catabolic process"/>
    <property type="evidence" value="ECO:0007669"/>
    <property type="project" value="TreeGrafter"/>
</dbReference>
<dbReference type="InterPro" id="IPR012334">
    <property type="entry name" value="Pectin_lyas_fold"/>
</dbReference>
<evidence type="ECO:0000313" key="6">
    <source>
        <dbReference type="EMBL" id="QUE51806.1"/>
    </source>
</evidence>
<evidence type="ECO:0000259" key="5">
    <source>
        <dbReference type="Pfam" id="PF13229"/>
    </source>
</evidence>
<dbReference type="SMART" id="SM00710">
    <property type="entry name" value="PbH1"/>
    <property type="match status" value="7"/>
</dbReference>
<dbReference type="KEGG" id="lamb:KBB96_02690"/>
<dbReference type="InterPro" id="IPR019734">
    <property type="entry name" value="TPR_rpt"/>
</dbReference>
<dbReference type="InterPro" id="IPR039448">
    <property type="entry name" value="Beta_helix"/>
</dbReference>
<keyword evidence="7" id="KW-1185">Reference proteome</keyword>
<dbReference type="InterPro" id="IPR051550">
    <property type="entry name" value="SCF-Subunits/Alg-Epimerases"/>
</dbReference>
<dbReference type="InterPro" id="IPR011990">
    <property type="entry name" value="TPR-like_helical_dom_sf"/>
</dbReference>
<dbReference type="PROSITE" id="PS50005">
    <property type="entry name" value="TPR"/>
    <property type="match status" value="1"/>
</dbReference>
<dbReference type="SUPFAM" id="SSF51126">
    <property type="entry name" value="Pectin lyase-like"/>
    <property type="match status" value="1"/>
</dbReference>
<dbReference type="EMBL" id="CP073100">
    <property type="protein sequence ID" value="QUE51806.1"/>
    <property type="molecule type" value="Genomic_DNA"/>
</dbReference>
<dbReference type="Proteomes" id="UP000676169">
    <property type="component" value="Chromosome"/>
</dbReference>
<keyword evidence="4" id="KW-0812">Transmembrane</keyword>
<evidence type="ECO:0000313" key="7">
    <source>
        <dbReference type="Proteomes" id="UP000676169"/>
    </source>
</evidence>
<keyword evidence="2" id="KW-0802">TPR repeat</keyword>
<feature type="region of interest" description="Disordered" evidence="3">
    <location>
        <begin position="749"/>
        <end position="787"/>
    </location>
</feature>
<sequence length="787" mass="82204">MTLDAARRILGLEPNDDPATHLKDFNEARDRIAELVRTAPNPTIAARYQAGLSEFDAALNVIRLHMAAPAINPVVPAVEATSTPVEGPGAISSEPAVHAVESAPVEQPEVLPVASPAALVLEPPAFLSQSSPVEAEPVPPPPAPIEAPAEIPVAAAVPEPEIPEATSTAPTQNLPIDLPTPTSKLVPASTEVPAPAAVVPSAPPRKKSGNGFLVTLLILLLLAVAGGYAWLRLEEDKRFARKGEIVELEKKGAKFVEDRLWDEARHIHDQIDSIDPGSEVAATLQRSIEAGINEESQQFIQHWNDRALAEFESGNYDAALAAIKEVLSKDPRNAEALELQKKIEEARKTAAFQKAKEAITAKLTAKDWEGAIAAAKEAQAKGGLEPAAAAEVASLLASAEAGKKEAEAMYLKARDFYAKAKERDAGKYDAQGLELAREAMVLAPQDPEIKALFEKLASYVRTLHVPGDFATPAEALADAHDRDRVVIAEGEWHGPLVVNAAVEIQGAGSDKTYVTCPAADGATLTIGPGGKGARVTGITFRHTSLDPSAERFSGVLVRGGQATFANCHFLEAAGHGLAVIEGGTASASHCRFSSNGWDGASASGAGSSLEVRDSDVTNNIEHGLDVWDGATGTLTGNRCDGNSRNGIHIDAGAAPVTVTNNQFRNNREFGLVLTRGEVGKVSANTATGNLMGGVVVRAAATRIAVAGNRIQSDTSPGLALEKGVNRAAYAGNEITSAVPANPTILENVDFNAQPPAEPAPVPEGAAPASAPTPMPAPVPAPKHPKKK</sequence>
<dbReference type="PANTHER" id="PTHR22990:SF15">
    <property type="entry name" value="F-BOX ONLY PROTEIN 10"/>
    <property type="match status" value="1"/>
</dbReference>
<keyword evidence="4" id="KW-0472">Membrane</keyword>
<dbReference type="AlphaFoldDB" id="A0A975PFV1"/>
<evidence type="ECO:0000256" key="1">
    <source>
        <dbReference type="ARBA" id="ARBA00022737"/>
    </source>
</evidence>
<dbReference type="InterPro" id="IPR011050">
    <property type="entry name" value="Pectin_lyase_fold/virulence"/>
</dbReference>
<dbReference type="Gene3D" id="1.25.40.10">
    <property type="entry name" value="Tetratricopeptide repeat domain"/>
    <property type="match status" value="1"/>
</dbReference>
<reference evidence="6" key="1">
    <citation type="submission" date="2021-04" db="EMBL/GenBank/DDBJ databases">
        <title>Luteolibacter sp. 32A isolated from the skin of an Anderson's salamander (Ambystoma andersonii).</title>
        <authorList>
            <person name="Spergser J."/>
            <person name="Busse H.-J."/>
        </authorList>
    </citation>
    <scope>NUCLEOTIDE SEQUENCE</scope>
    <source>
        <strain evidence="6">32A</strain>
    </source>
</reference>
<evidence type="ECO:0000256" key="2">
    <source>
        <dbReference type="PROSITE-ProRule" id="PRU00339"/>
    </source>
</evidence>
<name>A0A975PFV1_9BACT</name>
<dbReference type="Pfam" id="PF13229">
    <property type="entry name" value="Beta_helix"/>
    <property type="match status" value="1"/>
</dbReference>
<feature type="domain" description="Right handed beta helix" evidence="5">
    <location>
        <begin position="553"/>
        <end position="710"/>
    </location>
</feature>
<keyword evidence="4" id="KW-1133">Transmembrane helix</keyword>
<evidence type="ECO:0000256" key="3">
    <source>
        <dbReference type="SAM" id="MobiDB-lite"/>
    </source>
</evidence>
<dbReference type="InterPro" id="IPR006626">
    <property type="entry name" value="PbH1"/>
</dbReference>
<accession>A0A975PFV1</accession>
<evidence type="ECO:0000256" key="4">
    <source>
        <dbReference type="SAM" id="Phobius"/>
    </source>
</evidence>
<proteinExistence type="predicted"/>
<keyword evidence="1" id="KW-0677">Repeat</keyword>
<dbReference type="RefSeq" id="WP_211631996.1">
    <property type="nucleotide sequence ID" value="NZ_CP073100.1"/>
</dbReference>
<feature type="compositionally biased region" description="Pro residues" evidence="3">
    <location>
        <begin position="770"/>
        <end position="781"/>
    </location>
</feature>
<dbReference type="SMART" id="SM00028">
    <property type="entry name" value="TPR"/>
    <property type="match status" value="1"/>
</dbReference>
<gene>
    <name evidence="6" type="ORF">KBB96_02690</name>
</gene>
<dbReference type="Gene3D" id="2.160.20.10">
    <property type="entry name" value="Single-stranded right-handed beta-helix, Pectin lyase-like"/>
    <property type="match status" value="1"/>
</dbReference>